<dbReference type="Gene3D" id="3.60.15.10">
    <property type="entry name" value="Ribonuclease Z/Hydroxyacylglutathione hydrolase-like"/>
    <property type="match status" value="3"/>
</dbReference>
<dbReference type="STRING" id="1088818.A0A2I0A9Z5"/>
<name>A0A2I0A9Z5_9ASPA</name>
<evidence type="ECO:0000313" key="3">
    <source>
        <dbReference type="EMBL" id="PKA52369.1"/>
    </source>
</evidence>
<keyword evidence="1 3" id="KW-0378">Hydrolase</keyword>
<evidence type="ECO:0000256" key="1">
    <source>
        <dbReference type="ARBA" id="ARBA00022801"/>
    </source>
</evidence>
<protein>
    <submittedName>
        <fullName evidence="3">Cleavage and polyadenylation specificity factor subunit 3-II</fullName>
        <ecNumber evidence="3">3.1.27.-</ecNumber>
    </submittedName>
</protein>
<dbReference type="SMART" id="SM01027">
    <property type="entry name" value="Beta-Casp"/>
    <property type="match status" value="1"/>
</dbReference>
<dbReference type="GO" id="GO:0016180">
    <property type="term" value="P:snRNA processing"/>
    <property type="evidence" value="ECO:0007669"/>
    <property type="project" value="TreeGrafter"/>
</dbReference>
<dbReference type="SUPFAM" id="SSF56281">
    <property type="entry name" value="Metallo-hydrolase/oxidoreductase"/>
    <property type="match status" value="1"/>
</dbReference>
<dbReference type="PANTHER" id="PTHR11203">
    <property type="entry name" value="CLEAVAGE AND POLYADENYLATION SPECIFICITY FACTOR FAMILY MEMBER"/>
    <property type="match status" value="1"/>
</dbReference>
<keyword evidence="4" id="KW-1185">Reference proteome</keyword>
<evidence type="ECO:0000259" key="2">
    <source>
        <dbReference type="SMART" id="SM01027"/>
    </source>
</evidence>
<dbReference type="GO" id="GO:0005634">
    <property type="term" value="C:nucleus"/>
    <property type="evidence" value="ECO:0007669"/>
    <property type="project" value="TreeGrafter"/>
</dbReference>
<dbReference type="FunFam" id="3.40.50.10890:FF:000005">
    <property type="entry name" value="Cleavage and polyadenylation specificity factor subunit 3-II"/>
    <property type="match status" value="1"/>
</dbReference>
<dbReference type="GO" id="GO:0016787">
    <property type="term" value="F:hydrolase activity"/>
    <property type="evidence" value="ECO:0007669"/>
    <property type="project" value="UniProtKB-KW"/>
</dbReference>
<accession>A0A2I0A9Z5</accession>
<dbReference type="PANTHER" id="PTHR11203:SF37">
    <property type="entry name" value="INTEGRATOR COMPLEX SUBUNIT 11"/>
    <property type="match status" value="1"/>
</dbReference>
<dbReference type="AlphaFoldDB" id="A0A2I0A9Z5"/>
<dbReference type="InterPro" id="IPR022712">
    <property type="entry name" value="Beta_Casp"/>
</dbReference>
<dbReference type="Proteomes" id="UP000236161">
    <property type="component" value="Unassembled WGS sequence"/>
</dbReference>
<dbReference type="EC" id="3.1.27.-" evidence="3"/>
<dbReference type="EMBL" id="KZ452008">
    <property type="protein sequence ID" value="PKA52369.1"/>
    <property type="molecule type" value="Genomic_DNA"/>
</dbReference>
<organism evidence="3 4">
    <name type="scientific">Apostasia shenzhenica</name>
    <dbReference type="NCBI Taxonomy" id="1088818"/>
    <lineage>
        <taxon>Eukaryota</taxon>
        <taxon>Viridiplantae</taxon>
        <taxon>Streptophyta</taxon>
        <taxon>Embryophyta</taxon>
        <taxon>Tracheophyta</taxon>
        <taxon>Spermatophyta</taxon>
        <taxon>Magnoliopsida</taxon>
        <taxon>Liliopsida</taxon>
        <taxon>Asparagales</taxon>
        <taxon>Orchidaceae</taxon>
        <taxon>Apostasioideae</taxon>
        <taxon>Apostasia</taxon>
    </lineage>
</organism>
<dbReference type="Gene3D" id="3.40.50.10890">
    <property type="match status" value="1"/>
</dbReference>
<reference evidence="3 4" key="1">
    <citation type="journal article" date="2017" name="Nature">
        <title>The Apostasia genome and the evolution of orchids.</title>
        <authorList>
            <person name="Zhang G.Q."/>
            <person name="Liu K.W."/>
            <person name="Li Z."/>
            <person name="Lohaus R."/>
            <person name="Hsiao Y.Y."/>
            <person name="Niu S.C."/>
            <person name="Wang J.Y."/>
            <person name="Lin Y.C."/>
            <person name="Xu Q."/>
            <person name="Chen L.J."/>
            <person name="Yoshida K."/>
            <person name="Fujiwara S."/>
            <person name="Wang Z.W."/>
            <person name="Zhang Y.Q."/>
            <person name="Mitsuda N."/>
            <person name="Wang M."/>
            <person name="Liu G.H."/>
            <person name="Pecoraro L."/>
            <person name="Huang H.X."/>
            <person name="Xiao X.J."/>
            <person name="Lin M."/>
            <person name="Wu X.Y."/>
            <person name="Wu W.L."/>
            <person name="Chen Y.Y."/>
            <person name="Chang S.B."/>
            <person name="Sakamoto S."/>
            <person name="Ohme-Takagi M."/>
            <person name="Yagi M."/>
            <person name="Zeng S.J."/>
            <person name="Shen C.Y."/>
            <person name="Yeh C.M."/>
            <person name="Luo Y.B."/>
            <person name="Tsai W.C."/>
            <person name="Van de Peer Y."/>
            <person name="Liu Z.J."/>
        </authorList>
    </citation>
    <scope>NUCLEOTIDE SEQUENCE [LARGE SCALE GENOMIC DNA]</scope>
    <source>
        <strain evidence="4">cv. Shenzhen</strain>
        <tissue evidence="3">Stem</tissue>
    </source>
</reference>
<dbReference type="GO" id="GO:0004521">
    <property type="term" value="F:RNA endonuclease activity"/>
    <property type="evidence" value="ECO:0007669"/>
    <property type="project" value="TreeGrafter"/>
</dbReference>
<sequence>MHIYAGAGQEVGKSCVVVSIGGKRIMFDCGMHMGYLDRRRFPDFSRISDTGDYNSALSCIYPTKALAPLMLEDYRKVMVERRGEEEQFSYDHIVTCMKKVTPIDLKQSVQVDKDLQIRAYYAGHVLGAVMIYVKVGDSAVLYTDDYWERMNLKVPIYLSAGLTIQANMYYKMLIGWTSQKIKDSCGTRNTFDFKHVCSFDRSLINAPGPCVLFATPGMISGGFSLEVFKQWAPCEKNLVTLPGYCVAGTIGHKLMSGKPTRIDLDEKTSIDVRCQTHQMSFSPHTDAKGIMDLIGFLSPKHVILVHGEKPKMATLKGRIQSELGIPCHDPANNETVTVSASRTISVAVTEGFVSSLNEKFKTRQHRFSDAVIRNERSAEGILVMEKNKTAKIVAKNDLLRMLDAKEHDVLQAYCCPIKVNRSLCSSEKVSLDKSKSESSDMKDKLVSHRSSLLDLVLMGLESDIDGRYINKACERLEVDSFRARMCLNENCPYRIKLRDDEDITAIFLCCSWSLTDDMLARKLLCRMRGMELDNAKVQMS</sequence>
<dbReference type="InterPro" id="IPR036866">
    <property type="entry name" value="RibonucZ/Hydroxyglut_hydro"/>
</dbReference>
<gene>
    <name evidence="3" type="primary">CPSF73-II</name>
    <name evidence="3" type="ORF">AXF42_Ash010266</name>
</gene>
<proteinExistence type="predicted"/>
<dbReference type="Pfam" id="PF07521">
    <property type="entry name" value="RMMBL"/>
    <property type="match status" value="1"/>
</dbReference>
<dbReference type="InterPro" id="IPR050698">
    <property type="entry name" value="MBL"/>
</dbReference>
<feature type="domain" description="Beta-Casp" evidence="2">
    <location>
        <begin position="140"/>
        <end position="254"/>
    </location>
</feature>
<dbReference type="OrthoDB" id="10249535at2759"/>
<dbReference type="Pfam" id="PF10996">
    <property type="entry name" value="Beta-Casp"/>
    <property type="match status" value="1"/>
</dbReference>
<dbReference type="InterPro" id="IPR011108">
    <property type="entry name" value="RMMBL"/>
</dbReference>
<evidence type="ECO:0000313" key="4">
    <source>
        <dbReference type="Proteomes" id="UP000236161"/>
    </source>
</evidence>